<reference evidence="1 2" key="1">
    <citation type="journal article" date="2024" name="bioRxiv">
        <title>A reference genome for Trichogramma kaykai: A tiny desert-dwelling parasitoid wasp with competing sex-ratio distorters.</title>
        <authorList>
            <person name="Culotta J."/>
            <person name="Lindsey A.R."/>
        </authorList>
    </citation>
    <scope>NUCLEOTIDE SEQUENCE [LARGE SCALE GENOMIC DNA]</scope>
    <source>
        <strain evidence="1 2">KSX58</strain>
    </source>
</reference>
<comment type="caution">
    <text evidence="1">The sequence shown here is derived from an EMBL/GenBank/DDBJ whole genome shotgun (WGS) entry which is preliminary data.</text>
</comment>
<protein>
    <recommendedName>
        <fullName evidence="3">DNA (cytosine-5-)-methyltransferase</fullName>
    </recommendedName>
</protein>
<sequence length="100" mass="11595">MNDVKLQDCLRKECNRQALVKKIATVTTRSNSLNQTKENIKPVLMDGKKDSLWVTELEEIFGFPIHYTDANLQKTRRLQLLGKAWSVQTLFAILQPVFKF</sequence>
<evidence type="ECO:0000313" key="2">
    <source>
        <dbReference type="Proteomes" id="UP001627154"/>
    </source>
</evidence>
<name>A0ABD2VZ86_9HYME</name>
<proteinExistence type="predicted"/>
<organism evidence="1 2">
    <name type="scientific">Trichogramma kaykai</name>
    <dbReference type="NCBI Taxonomy" id="54128"/>
    <lineage>
        <taxon>Eukaryota</taxon>
        <taxon>Metazoa</taxon>
        <taxon>Ecdysozoa</taxon>
        <taxon>Arthropoda</taxon>
        <taxon>Hexapoda</taxon>
        <taxon>Insecta</taxon>
        <taxon>Pterygota</taxon>
        <taxon>Neoptera</taxon>
        <taxon>Endopterygota</taxon>
        <taxon>Hymenoptera</taxon>
        <taxon>Apocrita</taxon>
        <taxon>Proctotrupomorpha</taxon>
        <taxon>Chalcidoidea</taxon>
        <taxon>Trichogrammatidae</taxon>
        <taxon>Trichogramma</taxon>
    </lineage>
</organism>
<evidence type="ECO:0000313" key="1">
    <source>
        <dbReference type="EMBL" id="KAL3385853.1"/>
    </source>
</evidence>
<evidence type="ECO:0008006" key="3">
    <source>
        <dbReference type="Google" id="ProtNLM"/>
    </source>
</evidence>
<dbReference type="InterPro" id="IPR029063">
    <property type="entry name" value="SAM-dependent_MTases_sf"/>
</dbReference>
<keyword evidence="2" id="KW-1185">Reference proteome</keyword>
<dbReference type="Proteomes" id="UP001627154">
    <property type="component" value="Unassembled WGS sequence"/>
</dbReference>
<accession>A0ABD2VZ86</accession>
<gene>
    <name evidence="1" type="ORF">TKK_018587</name>
</gene>
<dbReference type="Gene3D" id="2.20.70.90">
    <property type="match status" value="1"/>
</dbReference>
<dbReference type="SUPFAM" id="SSF53335">
    <property type="entry name" value="S-adenosyl-L-methionine-dependent methyltransferases"/>
    <property type="match status" value="1"/>
</dbReference>
<dbReference type="AlphaFoldDB" id="A0ABD2VZ86"/>
<dbReference type="EMBL" id="JBJJXI010000151">
    <property type="protein sequence ID" value="KAL3385853.1"/>
    <property type="molecule type" value="Genomic_DNA"/>
</dbReference>